<organism evidence="1 2">
    <name type="scientific">Albidovulum aquaemixtae</name>
    <dbReference type="NCBI Taxonomy" id="1542388"/>
    <lineage>
        <taxon>Bacteria</taxon>
        <taxon>Pseudomonadati</taxon>
        <taxon>Pseudomonadota</taxon>
        <taxon>Alphaproteobacteria</taxon>
        <taxon>Rhodobacterales</taxon>
        <taxon>Paracoccaceae</taxon>
        <taxon>Albidovulum</taxon>
    </lineage>
</organism>
<protein>
    <recommendedName>
        <fullName evidence="3">AAA+ family ATPase</fullName>
    </recommendedName>
</protein>
<dbReference type="EMBL" id="OMOQ01000001">
    <property type="protein sequence ID" value="SPH18506.1"/>
    <property type="molecule type" value="Genomic_DNA"/>
</dbReference>
<name>A0A2R8B7B9_9RHOB</name>
<accession>A0A2R8B7B9</accession>
<evidence type="ECO:0000313" key="2">
    <source>
        <dbReference type="Proteomes" id="UP000244924"/>
    </source>
</evidence>
<dbReference type="OrthoDB" id="7308154at2"/>
<evidence type="ECO:0000313" key="1">
    <source>
        <dbReference type="EMBL" id="SPH18506.1"/>
    </source>
</evidence>
<dbReference type="Proteomes" id="UP000244924">
    <property type="component" value="Unassembled WGS sequence"/>
</dbReference>
<evidence type="ECO:0008006" key="3">
    <source>
        <dbReference type="Google" id="ProtNLM"/>
    </source>
</evidence>
<reference evidence="1 2" key="1">
    <citation type="submission" date="2018-03" db="EMBL/GenBank/DDBJ databases">
        <authorList>
            <person name="Keele B.F."/>
        </authorList>
    </citation>
    <scope>NUCLEOTIDE SEQUENCE [LARGE SCALE GENOMIC DNA]</scope>
    <source>
        <strain evidence="1 2">CECT 8626</strain>
    </source>
</reference>
<dbReference type="RefSeq" id="WP_108852823.1">
    <property type="nucleotide sequence ID" value="NZ_OMOQ01000001.1"/>
</dbReference>
<proteinExistence type="predicted"/>
<gene>
    <name evidence="1" type="ORF">DEA8626_02045</name>
</gene>
<dbReference type="AlphaFoldDB" id="A0A2R8B7B9"/>
<keyword evidence="2" id="KW-1185">Reference proteome</keyword>
<sequence length="115" mass="12624">MKRLAAFTIVIATALPPGAGAQDKDTEQGFSLLGEGARIILRSMIDEMEPALKDLRRDFGDAMNEMGPALRDLAAMIGDLRNYHAPEKLPNGDIILRRKTPLEDRLPAPGEEIEI</sequence>